<evidence type="ECO:0000256" key="1">
    <source>
        <dbReference type="ARBA" id="ARBA00004123"/>
    </source>
</evidence>
<evidence type="ECO:0008006" key="10">
    <source>
        <dbReference type="Google" id="ProtNLM"/>
    </source>
</evidence>
<feature type="region of interest" description="Disordered" evidence="7">
    <location>
        <begin position="109"/>
        <end position="131"/>
    </location>
</feature>
<evidence type="ECO:0000256" key="3">
    <source>
        <dbReference type="ARBA" id="ARBA00006106"/>
    </source>
</evidence>
<feature type="compositionally biased region" description="Basic residues" evidence="7">
    <location>
        <begin position="203"/>
        <end position="212"/>
    </location>
</feature>
<evidence type="ECO:0000256" key="6">
    <source>
        <dbReference type="ARBA" id="ARBA00023242"/>
    </source>
</evidence>
<evidence type="ECO:0000256" key="5">
    <source>
        <dbReference type="ARBA" id="ARBA00022786"/>
    </source>
</evidence>
<dbReference type="CDD" id="cd14367">
    <property type="entry name" value="CUE_CUED2"/>
    <property type="match status" value="1"/>
</dbReference>
<sequence length="382" mass="43182">MEAKVHHELSAFLARHCLEDAIRNIDDIVLSYLVGVVELVSQEDDGLDLEDVTEMMNAYLPGFDLIGREEVIEWMFGLAKQLLTSEDKISDLSCINDVHEIYSTVENISSKHSGSPEKEDQNKNPASEKKFPSYEFSNESKIIKTAQKEKLCFTSVEDPVKSNSSFEINRKTQDLHKDNKGSSNQITFISTPLSSSPIEKQSPHIRSKRKGRQLSCSSQDSQEDKSDVLATEEESHVKTLLEMFPGACTMEARHCLHLSAGNMDRAAQLIMDRQETGQAITGKSKVPTVKNHKVKKVIDYKLDDESIKSCVLQKYSFVDTEEDKKTFRPPPVKGEAKKLVRYRDGQVVSMKGEKFSEVSKKEPDGVKATYVNLKPARKYRFH</sequence>
<dbReference type="GO" id="GO:0005737">
    <property type="term" value="C:cytoplasm"/>
    <property type="evidence" value="ECO:0007669"/>
    <property type="project" value="UniProtKB-SubCell"/>
</dbReference>
<dbReference type="Proteomes" id="UP001497497">
    <property type="component" value="Unassembled WGS sequence"/>
</dbReference>
<protein>
    <recommendedName>
        <fullName evidence="10">CUE domain-containing protein 2</fullName>
    </recommendedName>
</protein>
<accession>A0AAV2HZA1</accession>
<dbReference type="PANTHER" id="PTHR12493:SF0">
    <property type="entry name" value="CUE DOMAIN-CONTAINING PROTEIN 2"/>
    <property type="match status" value="1"/>
</dbReference>
<feature type="region of interest" description="Disordered" evidence="7">
    <location>
        <begin position="174"/>
        <end position="230"/>
    </location>
</feature>
<dbReference type="GO" id="GO:0005634">
    <property type="term" value="C:nucleus"/>
    <property type="evidence" value="ECO:0007669"/>
    <property type="project" value="UniProtKB-SubCell"/>
</dbReference>
<evidence type="ECO:0000256" key="7">
    <source>
        <dbReference type="SAM" id="MobiDB-lite"/>
    </source>
</evidence>
<comment type="subcellular location">
    <subcellularLocation>
        <location evidence="2">Cytoplasm</location>
    </subcellularLocation>
    <subcellularLocation>
        <location evidence="1">Nucleus</location>
    </subcellularLocation>
</comment>
<evidence type="ECO:0000256" key="4">
    <source>
        <dbReference type="ARBA" id="ARBA00022490"/>
    </source>
</evidence>
<organism evidence="8 9">
    <name type="scientific">Lymnaea stagnalis</name>
    <name type="common">Great pond snail</name>
    <name type="synonym">Helix stagnalis</name>
    <dbReference type="NCBI Taxonomy" id="6523"/>
    <lineage>
        <taxon>Eukaryota</taxon>
        <taxon>Metazoa</taxon>
        <taxon>Spiralia</taxon>
        <taxon>Lophotrochozoa</taxon>
        <taxon>Mollusca</taxon>
        <taxon>Gastropoda</taxon>
        <taxon>Heterobranchia</taxon>
        <taxon>Euthyneura</taxon>
        <taxon>Panpulmonata</taxon>
        <taxon>Hygrophila</taxon>
        <taxon>Lymnaeoidea</taxon>
        <taxon>Lymnaeidae</taxon>
        <taxon>Lymnaea</taxon>
    </lineage>
</organism>
<feature type="compositionally biased region" description="Basic and acidic residues" evidence="7">
    <location>
        <begin position="114"/>
        <end position="131"/>
    </location>
</feature>
<dbReference type="PANTHER" id="PTHR12493">
    <property type="entry name" value="CUE DOMAIN CONTAINING 2"/>
    <property type="match status" value="1"/>
</dbReference>
<comment type="caution">
    <text evidence="8">The sequence shown here is derived from an EMBL/GenBank/DDBJ whole genome shotgun (WGS) entry which is preliminary data.</text>
</comment>
<keyword evidence="5" id="KW-0833">Ubl conjugation pathway</keyword>
<evidence type="ECO:0000256" key="2">
    <source>
        <dbReference type="ARBA" id="ARBA00004496"/>
    </source>
</evidence>
<name>A0AAV2HZA1_LYMST</name>
<proteinExistence type="inferred from homology"/>
<evidence type="ECO:0000313" key="9">
    <source>
        <dbReference type="Proteomes" id="UP001497497"/>
    </source>
</evidence>
<keyword evidence="4" id="KW-0963">Cytoplasm</keyword>
<gene>
    <name evidence="8" type="ORF">GSLYS_00012204001</name>
</gene>
<reference evidence="8 9" key="1">
    <citation type="submission" date="2024-04" db="EMBL/GenBank/DDBJ databases">
        <authorList>
            <consortium name="Genoscope - CEA"/>
            <person name="William W."/>
        </authorList>
    </citation>
    <scope>NUCLEOTIDE SEQUENCE [LARGE SCALE GENOMIC DNA]</scope>
</reference>
<keyword evidence="9" id="KW-1185">Reference proteome</keyword>
<dbReference type="InterPro" id="IPR039805">
    <property type="entry name" value="CUE_CUED2"/>
</dbReference>
<dbReference type="AlphaFoldDB" id="A0AAV2HZA1"/>
<dbReference type="EMBL" id="CAXITT010000296">
    <property type="protein sequence ID" value="CAL1538383.1"/>
    <property type="molecule type" value="Genomic_DNA"/>
</dbReference>
<keyword evidence="6" id="KW-0539">Nucleus</keyword>
<feature type="compositionally biased region" description="Polar residues" evidence="7">
    <location>
        <begin position="181"/>
        <end position="199"/>
    </location>
</feature>
<evidence type="ECO:0000313" key="8">
    <source>
        <dbReference type="EMBL" id="CAL1538383.1"/>
    </source>
</evidence>
<comment type="similarity">
    <text evidence="3">Belongs to the CUEDC2 family.</text>
</comment>